<dbReference type="RefSeq" id="XP_004698261.1">
    <property type="nucleotide sequence ID" value="XM_004698204.1"/>
</dbReference>
<name>A0ABM0IEK4_ECHTE</name>
<dbReference type="Proteomes" id="UP000694863">
    <property type="component" value="Unplaced"/>
</dbReference>
<evidence type="ECO:0000313" key="4">
    <source>
        <dbReference type="RefSeq" id="XP_004698261.1"/>
    </source>
</evidence>
<keyword evidence="3" id="KW-1185">Reference proteome</keyword>
<evidence type="ECO:0000256" key="2">
    <source>
        <dbReference type="SAM" id="SignalP"/>
    </source>
</evidence>
<reference evidence="4" key="1">
    <citation type="submission" date="2025-08" db="UniProtKB">
        <authorList>
            <consortium name="RefSeq"/>
        </authorList>
    </citation>
    <scope>IDENTIFICATION</scope>
</reference>
<protein>
    <submittedName>
        <fullName evidence="4">Beta-defensin 129</fullName>
    </submittedName>
</protein>
<sequence>MKLLLPIFASLMLQPQVHTDFFGLRKCVMGFGKCKEHCAVDEKEIDACQKRKCCLGPRVIEILKAFIQSEVHETLEKNPQAPLKAPEVYNAVQLTKHHMLSLLPQIINAVPSTNPNSLIITDTPPVRTLAPSAAASPERDVEKRRGAALAPEASAAPPPP</sequence>
<gene>
    <name evidence="4" type="primary">DEFB129</name>
</gene>
<proteinExistence type="predicted"/>
<feature type="compositionally biased region" description="Low complexity" evidence="1">
    <location>
        <begin position="147"/>
        <end position="160"/>
    </location>
</feature>
<evidence type="ECO:0000256" key="1">
    <source>
        <dbReference type="SAM" id="MobiDB-lite"/>
    </source>
</evidence>
<feature type="region of interest" description="Disordered" evidence="1">
    <location>
        <begin position="129"/>
        <end position="160"/>
    </location>
</feature>
<accession>A0ABM0IEK4</accession>
<evidence type="ECO:0000313" key="3">
    <source>
        <dbReference type="Proteomes" id="UP000694863"/>
    </source>
</evidence>
<dbReference type="GeneID" id="101650803"/>
<keyword evidence="2" id="KW-0732">Signal</keyword>
<organism evidence="3 4">
    <name type="scientific">Echinops telfairi</name>
    <name type="common">Lesser hedgehog tenrec</name>
    <dbReference type="NCBI Taxonomy" id="9371"/>
    <lineage>
        <taxon>Eukaryota</taxon>
        <taxon>Metazoa</taxon>
        <taxon>Chordata</taxon>
        <taxon>Craniata</taxon>
        <taxon>Vertebrata</taxon>
        <taxon>Euteleostomi</taxon>
        <taxon>Mammalia</taxon>
        <taxon>Eutheria</taxon>
        <taxon>Afrotheria</taxon>
        <taxon>Tenrecidae</taxon>
        <taxon>Tenrecinae</taxon>
        <taxon>Echinops</taxon>
    </lineage>
</organism>
<feature type="signal peptide" evidence="2">
    <location>
        <begin position="1"/>
        <end position="19"/>
    </location>
</feature>
<feature type="chain" id="PRO_5046568021" evidence="2">
    <location>
        <begin position="20"/>
        <end position="160"/>
    </location>
</feature>